<evidence type="ECO:0000313" key="2">
    <source>
        <dbReference type="Proteomes" id="UP000703269"/>
    </source>
</evidence>
<comment type="caution">
    <text evidence="1">The sequence shown here is derived from an EMBL/GenBank/DDBJ whole genome shotgun (WGS) entry which is preliminary data.</text>
</comment>
<dbReference type="OrthoDB" id="3218112at2759"/>
<reference evidence="1 2" key="1">
    <citation type="submission" date="2021-08" db="EMBL/GenBank/DDBJ databases">
        <title>Draft Genome Sequence of Phanerochaete sordida strain YK-624.</title>
        <authorList>
            <person name="Mori T."/>
            <person name="Dohra H."/>
            <person name="Suzuki T."/>
            <person name="Kawagishi H."/>
            <person name="Hirai H."/>
        </authorList>
    </citation>
    <scope>NUCLEOTIDE SEQUENCE [LARGE SCALE GENOMIC DNA]</scope>
    <source>
        <strain evidence="1 2">YK-624</strain>
    </source>
</reference>
<dbReference type="Proteomes" id="UP000703269">
    <property type="component" value="Unassembled WGS sequence"/>
</dbReference>
<sequence length="292" mass="33427">MFSLPANPEVNEILDGVPVVRMQDDANELAALISTFYDPVALELRNSDRHRTRLRALLSLSTKYQADRTRAHAVKFLESEWPKTLEDWFLHQSQMSERVRYSKLVRHYDFDYPAEHFFPEPAADLRLAIDFQVPSILPTLYYRLAISDTQIDFDQDFESQGSLSANWKLLQARDWMRVTRGKGHLLKAAELITDIVIQLPSPRCQEREACKKAVYAQAGAIHIWDASADFARQPDIIGKVFGILDSLESYASGSSFCCSCEYSFQESLRRFLNDTWEELADTFDLASEGEVA</sequence>
<organism evidence="1 2">
    <name type="scientific">Phanerochaete sordida</name>
    <dbReference type="NCBI Taxonomy" id="48140"/>
    <lineage>
        <taxon>Eukaryota</taxon>
        <taxon>Fungi</taxon>
        <taxon>Dikarya</taxon>
        <taxon>Basidiomycota</taxon>
        <taxon>Agaricomycotina</taxon>
        <taxon>Agaricomycetes</taxon>
        <taxon>Polyporales</taxon>
        <taxon>Phanerochaetaceae</taxon>
        <taxon>Phanerochaete</taxon>
    </lineage>
</organism>
<accession>A0A9P3GIZ2</accession>
<proteinExistence type="predicted"/>
<evidence type="ECO:0000313" key="1">
    <source>
        <dbReference type="EMBL" id="GJE96783.1"/>
    </source>
</evidence>
<dbReference type="EMBL" id="BPQB01000064">
    <property type="protein sequence ID" value="GJE96783.1"/>
    <property type="molecule type" value="Genomic_DNA"/>
</dbReference>
<gene>
    <name evidence="1" type="ORF">PsYK624_129890</name>
</gene>
<dbReference type="AlphaFoldDB" id="A0A9P3GIZ2"/>
<keyword evidence="2" id="KW-1185">Reference proteome</keyword>
<protein>
    <submittedName>
        <fullName evidence="1">Uncharacterized protein</fullName>
    </submittedName>
</protein>
<name>A0A9P3GIZ2_9APHY</name>